<gene>
    <name evidence="1" type="ORF">ES692_15665</name>
</gene>
<sequence>MINFEDFYNRPLWYQSEEARALFNDAQLQIIKETIDYIDNQLDFENDLSHIVFWSDYTLVNRLMHWLSLLNNAKGIDSLGYSPLVLATLWAFKNHKPITKQTQHQCDISISLIQEFLSFNIPIGDLDDAKLLLMNVFIWSERPDFVVSSLRKQMFTYSRTDTDNVFNKSYKGLINYLFVKTPLPNFLFPYLIDCSDAEYQLIINILDGKSLRKNMPSDFNLSKSENAILQADNINLPQVKDHILERFVLATRILKEFPDKHEILNIVIFRSRIFIDQIESFRNDLVFWKSVFRFLVINAEEFGYLNTMSHYIDYFEWQRYFSEEPLKYTLKGRTFKSVNRIVGHYHYRYGHMTTYIKYKWKPLPIEKWFSMDETFTYAIEEITDGKRLLDESKALGHCVFTYGESCNNGFVHIFSLSKIRKAIKKSFITIEVRGNLITQIAGKNNQAPSQYVIDLIEEWGAVNSLSIR</sequence>
<dbReference type="AlphaFoldDB" id="A0A5C7BCM7"/>
<dbReference type="OrthoDB" id="8866982at2"/>
<dbReference type="RefSeq" id="WP_147232037.1">
    <property type="nucleotide sequence ID" value="NZ_VOSB01000026.1"/>
</dbReference>
<dbReference type="Proteomes" id="UP000321938">
    <property type="component" value="Unassembled WGS sequence"/>
</dbReference>
<proteinExistence type="predicted"/>
<comment type="caution">
    <text evidence="1">The sequence shown here is derived from an EMBL/GenBank/DDBJ whole genome shotgun (WGS) entry which is preliminary data.</text>
</comment>
<dbReference type="InterPro" id="IPR025586">
    <property type="entry name" value="PcfJ"/>
</dbReference>
<organism evidence="1 2">
    <name type="scientific">Psychroserpens burtonensis</name>
    <dbReference type="NCBI Taxonomy" id="49278"/>
    <lineage>
        <taxon>Bacteria</taxon>
        <taxon>Pseudomonadati</taxon>
        <taxon>Bacteroidota</taxon>
        <taxon>Flavobacteriia</taxon>
        <taxon>Flavobacteriales</taxon>
        <taxon>Flavobacteriaceae</taxon>
        <taxon>Psychroserpens</taxon>
    </lineage>
</organism>
<dbReference type="EMBL" id="VOSB01000026">
    <property type="protein sequence ID" value="TXE15714.1"/>
    <property type="molecule type" value="Genomic_DNA"/>
</dbReference>
<protein>
    <submittedName>
        <fullName evidence="1">Uncharacterized protein</fullName>
    </submittedName>
</protein>
<accession>A0A5C7BCM7</accession>
<dbReference type="Pfam" id="PF14284">
    <property type="entry name" value="PcfJ"/>
    <property type="match status" value="1"/>
</dbReference>
<evidence type="ECO:0000313" key="2">
    <source>
        <dbReference type="Proteomes" id="UP000321938"/>
    </source>
</evidence>
<name>A0A5C7BCM7_9FLAO</name>
<reference evidence="1 2" key="1">
    <citation type="submission" date="2019-08" db="EMBL/GenBank/DDBJ databases">
        <title>Genome of Psychroserpens burtonensis ACAM 167.</title>
        <authorList>
            <person name="Bowman J.P."/>
        </authorList>
    </citation>
    <scope>NUCLEOTIDE SEQUENCE [LARGE SCALE GENOMIC DNA]</scope>
    <source>
        <strain evidence="1 2">ACAM 167</strain>
    </source>
</reference>
<keyword evidence="2" id="KW-1185">Reference proteome</keyword>
<evidence type="ECO:0000313" key="1">
    <source>
        <dbReference type="EMBL" id="TXE15714.1"/>
    </source>
</evidence>